<dbReference type="InterPro" id="IPR004358">
    <property type="entry name" value="Sig_transdc_His_kin-like_C"/>
</dbReference>
<dbReference type="Gene3D" id="1.10.287.130">
    <property type="match status" value="1"/>
</dbReference>
<protein>
    <recommendedName>
        <fullName evidence="2">histidine kinase</fullName>
        <ecNumber evidence="2">2.7.13.3</ecNumber>
    </recommendedName>
</protein>
<dbReference type="Proteomes" id="UP000676776">
    <property type="component" value="Unassembled WGS sequence"/>
</dbReference>
<dbReference type="SUPFAM" id="SSF47384">
    <property type="entry name" value="Homodimeric domain of signal transducing histidine kinase"/>
    <property type="match status" value="1"/>
</dbReference>
<dbReference type="SUPFAM" id="SSF55874">
    <property type="entry name" value="ATPase domain of HSP90 chaperone/DNA topoisomerase II/histidine kinase"/>
    <property type="match status" value="1"/>
</dbReference>
<keyword evidence="4" id="KW-0175">Coiled coil</keyword>
<dbReference type="Pfam" id="PF00512">
    <property type="entry name" value="HisKA"/>
    <property type="match status" value="1"/>
</dbReference>
<dbReference type="PRINTS" id="PR00344">
    <property type="entry name" value="BCTRLSENSOR"/>
</dbReference>
<name>A0ABS3T362_9FLAO</name>
<comment type="caution">
    <text evidence="6">The sequence shown here is derived from an EMBL/GenBank/DDBJ whole genome shotgun (WGS) entry which is preliminary data.</text>
</comment>
<keyword evidence="3" id="KW-0597">Phosphoprotein</keyword>
<evidence type="ECO:0000259" key="5">
    <source>
        <dbReference type="PROSITE" id="PS50109"/>
    </source>
</evidence>
<evidence type="ECO:0000256" key="1">
    <source>
        <dbReference type="ARBA" id="ARBA00000085"/>
    </source>
</evidence>
<evidence type="ECO:0000256" key="2">
    <source>
        <dbReference type="ARBA" id="ARBA00012438"/>
    </source>
</evidence>
<gene>
    <name evidence="6" type="ORF">J4050_10470</name>
</gene>
<evidence type="ECO:0000313" key="6">
    <source>
        <dbReference type="EMBL" id="MBO3117173.1"/>
    </source>
</evidence>
<evidence type="ECO:0000256" key="3">
    <source>
        <dbReference type="ARBA" id="ARBA00022553"/>
    </source>
</evidence>
<evidence type="ECO:0000256" key="4">
    <source>
        <dbReference type="SAM" id="Coils"/>
    </source>
</evidence>
<dbReference type="InterPro" id="IPR036097">
    <property type="entry name" value="HisK_dim/P_sf"/>
</dbReference>
<accession>A0ABS3T362</accession>
<dbReference type="InterPro" id="IPR003661">
    <property type="entry name" value="HisK_dim/P_dom"/>
</dbReference>
<evidence type="ECO:0000313" key="7">
    <source>
        <dbReference type="Proteomes" id="UP000676776"/>
    </source>
</evidence>
<dbReference type="EMBL" id="JAGEVF010000008">
    <property type="protein sequence ID" value="MBO3117173.1"/>
    <property type="molecule type" value="Genomic_DNA"/>
</dbReference>
<dbReference type="CDD" id="cd00082">
    <property type="entry name" value="HisKA"/>
    <property type="match status" value="1"/>
</dbReference>
<keyword evidence="7" id="KW-1185">Reference proteome</keyword>
<dbReference type="Pfam" id="PF02518">
    <property type="entry name" value="HATPase_c"/>
    <property type="match status" value="1"/>
</dbReference>
<dbReference type="InterPro" id="IPR005467">
    <property type="entry name" value="His_kinase_dom"/>
</dbReference>
<feature type="domain" description="Histidine kinase" evidence="5">
    <location>
        <begin position="108"/>
        <end position="350"/>
    </location>
</feature>
<organism evidence="6 7">
    <name type="scientific">Winogradskyella pelagia</name>
    <dbReference type="NCBI Taxonomy" id="2819984"/>
    <lineage>
        <taxon>Bacteria</taxon>
        <taxon>Pseudomonadati</taxon>
        <taxon>Bacteroidota</taxon>
        <taxon>Flavobacteriia</taxon>
        <taxon>Flavobacteriales</taxon>
        <taxon>Flavobacteriaceae</taxon>
        <taxon>Winogradskyella</taxon>
    </lineage>
</organism>
<dbReference type="InterPro" id="IPR036890">
    <property type="entry name" value="HATPase_C_sf"/>
</dbReference>
<dbReference type="PANTHER" id="PTHR43065">
    <property type="entry name" value="SENSOR HISTIDINE KINASE"/>
    <property type="match status" value="1"/>
</dbReference>
<dbReference type="Gene3D" id="3.30.565.10">
    <property type="entry name" value="Histidine kinase-like ATPase, C-terminal domain"/>
    <property type="match status" value="1"/>
</dbReference>
<reference evidence="6 7" key="1">
    <citation type="submission" date="2021-03" db="EMBL/GenBank/DDBJ databases">
        <title>Winogradskyella sp. nov., isolated from costal sediment.</title>
        <authorList>
            <person name="Gao C."/>
        </authorList>
    </citation>
    <scope>NUCLEOTIDE SEQUENCE [LARGE SCALE GENOMIC DNA]</scope>
    <source>
        <strain evidence="6 7">DF17</strain>
    </source>
</reference>
<dbReference type="PROSITE" id="PS50109">
    <property type="entry name" value="HIS_KIN"/>
    <property type="match status" value="1"/>
</dbReference>
<dbReference type="EC" id="2.7.13.3" evidence="2"/>
<dbReference type="SMART" id="SM00388">
    <property type="entry name" value="HisKA"/>
    <property type="match status" value="1"/>
</dbReference>
<sequence length="350" mass="38937">MNKDLQIIKDVIEASKHISSEDEDRIIRALKKASSALEILEFKLERTNKVKRTTAILLEETIEELEQKRAAIEKTNEALNTSLQDLKMAQTQLIQAEKMASLGELTAGIAHEIQNPLNFVNNFSEVSKELLEEMLEELKNGDTEEVEAIASDVIANLEKILHHGQRADGIVKGMLQHSRKDSGEKEDTDINTLVDEYLRLAYHGLRAKDKSFNAKLITNLDDSIESLQVVPQDLGRVLLNLITNAFHACTEKQKALSELDAEKFHPTVEVSTKKEKDGIKIGVKDNGNGVPQNIKDKIFQPFFTTKPTGQGTGLGLSLSYDIVKAIGGNLTLETKNKEGSIFTIQIPLNQ</sequence>
<dbReference type="RefSeq" id="WP_208154540.1">
    <property type="nucleotide sequence ID" value="NZ_JAGEVF010000008.1"/>
</dbReference>
<dbReference type="SMART" id="SM00387">
    <property type="entry name" value="HATPase_c"/>
    <property type="match status" value="1"/>
</dbReference>
<comment type="catalytic activity">
    <reaction evidence="1">
        <text>ATP + protein L-histidine = ADP + protein N-phospho-L-histidine.</text>
        <dbReference type="EC" id="2.7.13.3"/>
    </reaction>
</comment>
<feature type="coiled-coil region" evidence="4">
    <location>
        <begin position="48"/>
        <end position="89"/>
    </location>
</feature>
<proteinExistence type="predicted"/>
<dbReference type="InterPro" id="IPR003594">
    <property type="entry name" value="HATPase_dom"/>
</dbReference>
<dbReference type="PANTHER" id="PTHR43065:SF42">
    <property type="entry name" value="TWO-COMPONENT SENSOR PPRA"/>
    <property type="match status" value="1"/>
</dbReference>